<dbReference type="InterPro" id="IPR010445">
    <property type="entry name" value="LapA_dom"/>
</dbReference>
<organism evidence="7 8">
    <name type="scientific">Desulfomicrobium apsheronum</name>
    <dbReference type="NCBI Taxonomy" id="52560"/>
    <lineage>
        <taxon>Bacteria</taxon>
        <taxon>Pseudomonadati</taxon>
        <taxon>Thermodesulfobacteriota</taxon>
        <taxon>Desulfovibrionia</taxon>
        <taxon>Desulfovibrionales</taxon>
        <taxon>Desulfomicrobiaceae</taxon>
        <taxon>Desulfomicrobium</taxon>
    </lineage>
</organism>
<evidence type="ECO:0000256" key="5">
    <source>
        <dbReference type="SAM" id="Phobius"/>
    </source>
</evidence>
<protein>
    <submittedName>
        <fullName evidence="7">Uncharacterized integral membrane protein</fullName>
    </submittedName>
</protein>
<keyword evidence="1" id="KW-1003">Cell membrane</keyword>
<sequence length="115" mass="13721">MRYLKVLGLVALFFFSMLFFVQNHEILIQELALELKVFGWHYQTEAVPFYLIILMAFVIGSLLCTFYFFLEKIRLSKQCRQYKKEVDALEREVTSLRPKTMDEYTTTESTENIQN</sequence>
<feature type="domain" description="Lipopolysaccharide assembly protein A" evidence="6">
    <location>
        <begin position="42"/>
        <end position="93"/>
    </location>
</feature>
<evidence type="ECO:0000256" key="3">
    <source>
        <dbReference type="ARBA" id="ARBA00022989"/>
    </source>
</evidence>
<keyword evidence="3 5" id="KW-1133">Transmembrane helix</keyword>
<keyword evidence="4 5" id="KW-0472">Membrane</keyword>
<evidence type="ECO:0000259" key="6">
    <source>
        <dbReference type="Pfam" id="PF06305"/>
    </source>
</evidence>
<gene>
    <name evidence="7" type="ORF">SAMN04488082_11940</name>
</gene>
<dbReference type="EMBL" id="FORX01000019">
    <property type="protein sequence ID" value="SFK28517.1"/>
    <property type="molecule type" value="Genomic_DNA"/>
</dbReference>
<dbReference type="GO" id="GO:0005886">
    <property type="term" value="C:plasma membrane"/>
    <property type="evidence" value="ECO:0007669"/>
    <property type="project" value="InterPro"/>
</dbReference>
<dbReference type="AlphaFoldDB" id="A0A1I3Y959"/>
<proteinExistence type="predicted"/>
<feature type="transmembrane region" description="Helical" evidence="5">
    <location>
        <begin position="47"/>
        <end position="70"/>
    </location>
</feature>
<evidence type="ECO:0000313" key="7">
    <source>
        <dbReference type="EMBL" id="SFK28517.1"/>
    </source>
</evidence>
<keyword evidence="2 5" id="KW-0812">Transmembrane</keyword>
<dbReference type="RefSeq" id="WP_092377829.1">
    <property type="nucleotide sequence ID" value="NZ_FORX01000019.1"/>
</dbReference>
<name>A0A1I3Y959_9BACT</name>
<dbReference type="OrthoDB" id="5465169at2"/>
<dbReference type="Pfam" id="PF06305">
    <property type="entry name" value="LapA_dom"/>
    <property type="match status" value="1"/>
</dbReference>
<evidence type="ECO:0000256" key="1">
    <source>
        <dbReference type="ARBA" id="ARBA00022475"/>
    </source>
</evidence>
<keyword evidence="8" id="KW-1185">Reference proteome</keyword>
<evidence type="ECO:0000256" key="4">
    <source>
        <dbReference type="ARBA" id="ARBA00023136"/>
    </source>
</evidence>
<reference evidence="8" key="1">
    <citation type="submission" date="2016-10" db="EMBL/GenBank/DDBJ databases">
        <authorList>
            <person name="Varghese N."/>
            <person name="Submissions S."/>
        </authorList>
    </citation>
    <scope>NUCLEOTIDE SEQUENCE [LARGE SCALE GENOMIC DNA]</scope>
    <source>
        <strain evidence="8">DSM 5918</strain>
    </source>
</reference>
<dbReference type="STRING" id="52560.SAMN04488082_11940"/>
<evidence type="ECO:0000313" key="8">
    <source>
        <dbReference type="Proteomes" id="UP000198635"/>
    </source>
</evidence>
<dbReference type="Proteomes" id="UP000198635">
    <property type="component" value="Unassembled WGS sequence"/>
</dbReference>
<evidence type="ECO:0000256" key="2">
    <source>
        <dbReference type="ARBA" id="ARBA00022692"/>
    </source>
</evidence>
<accession>A0A1I3Y959</accession>